<dbReference type="AlphaFoldDB" id="G2KM32"/>
<dbReference type="SUPFAM" id="SSF82771">
    <property type="entry name" value="GIY-YIG endonuclease"/>
    <property type="match status" value="1"/>
</dbReference>
<sequence length="109" mass="13238">MDPGPRRGDGGMMEKKFWVYMLASKEYGTLYIGVTSDLKKRIWEHKSKVAEGFTEKYDVQNLVWFEEHQNAESAITREKQMKEWKREWKLNRIKDMNPEWRDLYEDICK</sequence>
<dbReference type="InterPro" id="IPR035901">
    <property type="entry name" value="GIY-YIG_endonuc_sf"/>
</dbReference>
<dbReference type="HOGENOM" id="CLU_135650_3_1_5"/>
<accession>G2KM32</accession>
<dbReference type="PANTHER" id="PTHR34477:SF5">
    <property type="entry name" value="BSL5627 PROTEIN"/>
    <property type="match status" value="1"/>
</dbReference>
<protein>
    <submittedName>
        <fullName evidence="3">GIY-YIG catalytic domain protein</fullName>
    </submittedName>
</protein>
<reference evidence="3 4" key="1">
    <citation type="journal article" date="2011" name="BMC Genomics">
        <title>Genomic insights into an obligate epibiotic bacterial predator: Micavibrio aeruginosavorus ARL-13.</title>
        <authorList>
            <person name="Wang Z."/>
            <person name="Kadouri D."/>
            <person name="Wu M."/>
        </authorList>
    </citation>
    <scope>NUCLEOTIDE SEQUENCE [LARGE SCALE GENOMIC DNA]</scope>
    <source>
        <strain evidence="3 4">ARL-13</strain>
    </source>
</reference>
<dbReference type="InterPro" id="IPR000305">
    <property type="entry name" value="GIY-YIG_endonuc"/>
</dbReference>
<evidence type="ECO:0000256" key="1">
    <source>
        <dbReference type="ARBA" id="ARBA00007435"/>
    </source>
</evidence>
<comment type="similarity">
    <text evidence="1">Belongs to the UPF0213 family.</text>
</comment>
<dbReference type="KEGG" id="mai:MICA_1410"/>
<dbReference type="PANTHER" id="PTHR34477">
    <property type="entry name" value="UPF0213 PROTEIN YHBQ"/>
    <property type="match status" value="1"/>
</dbReference>
<feature type="domain" description="GIY-YIG" evidence="2">
    <location>
        <begin position="15"/>
        <end position="92"/>
    </location>
</feature>
<dbReference type="EMBL" id="CP002382">
    <property type="protein sequence ID" value="AEP09728.1"/>
    <property type="molecule type" value="Genomic_DNA"/>
</dbReference>
<dbReference type="STRING" id="856793.MICA_1410"/>
<dbReference type="PROSITE" id="PS50164">
    <property type="entry name" value="GIY_YIG"/>
    <property type="match status" value="1"/>
</dbReference>
<dbReference type="InterPro" id="IPR050190">
    <property type="entry name" value="UPF0213_domain"/>
</dbReference>
<dbReference type="CDD" id="cd10448">
    <property type="entry name" value="GIY-YIG_unchar_3"/>
    <property type="match status" value="1"/>
</dbReference>
<evidence type="ECO:0000313" key="3">
    <source>
        <dbReference type="EMBL" id="AEP09728.1"/>
    </source>
</evidence>
<dbReference type="RefSeq" id="WP_014102951.1">
    <property type="nucleotide sequence ID" value="NC_016026.1"/>
</dbReference>
<dbReference type="Pfam" id="PF01541">
    <property type="entry name" value="GIY-YIG"/>
    <property type="match status" value="1"/>
</dbReference>
<dbReference type="eggNOG" id="COG2827">
    <property type="taxonomic scope" value="Bacteria"/>
</dbReference>
<evidence type="ECO:0000313" key="4">
    <source>
        <dbReference type="Proteomes" id="UP000009286"/>
    </source>
</evidence>
<name>G2KM32_MICAA</name>
<keyword evidence="4" id="KW-1185">Reference proteome</keyword>
<evidence type="ECO:0000259" key="2">
    <source>
        <dbReference type="PROSITE" id="PS50164"/>
    </source>
</evidence>
<organism evidence="3 4">
    <name type="scientific">Micavibrio aeruginosavorus (strain ARL-13)</name>
    <dbReference type="NCBI Taxonomy" id="856793"/>
    <lineage>
        <taxon>Bacteria</taxon>
        <taxon>Pseudomonadati</taxon>
        <taxon>Bdellovibrionota</taxon>
        <taxon>Bdellovibrionia</taxon>
        <taxon>Bdellovibrionales</taxon>
        <taxon>Pseudobdellovibrionaceae</taxon>
        <taxon>Micavibrio</taxon>
    </lineage>
</organism>
<dbReference type="Gene3D" id="3.40.1440.10">
    <property type="entry name" value="GIY-YIG endonuclease"/>
    <property type="match status" value="1"/>
</dbReference>
<gene>
    <name evidence="3" type="ordered locus">MICA_1410</name>
</gene>
<proteinExistence type="inferred from homology"/>
<dbReference type="Proteomes" id="UP000009286">
    <property type="component" value="Chromosome"/>
</dbReference>